<keyword evidence="2" id="KW-1185">Reference proteome</keyword>
<comment type="caution">
    <text evidence="1">The sequence shown here is derived from an EMBL/GenBank/DDBJ whole genome shotgun (WGS) entry which is preliminary data.</text>
</comment>
<dbReference type="Proteomes" id="UP000024635">
    <property type="component" value="Unassembled WGS sequence"/>
</dbReference>
<reference evidence="2" key="1">
    <citation type="journal article" date="2015" name="Nat. Genet.">
        <title>The genome and transcriptome of the zoonotic hookworm Ancylostoma ceylanicum identify infection-specific gene families.</title>
        <authorList>
            <person name="Schwarz E.M."/>
            <person name="Hu Y."/>
            <person name="Antoshechkin I."/>
            <person name="Miller M.M."/>
            <person name="Sternberg P.W."/>
            <person name="Aroian R.V."/>
        </authorList>
    </citation>
    <scope>NUCLEOTIDE SEQUENCE</scope>
    <source>
        <strain evidence="2">HY135</strain>
    </source>
</reference>
<gene>
    <name evidence="1" type="primary">Acey_s0098.g3069</name>
    <name evidence="1" type="ORF">Y032_0098g3069</name>
</gene>
<protein>
    <submittedName>
        <fullName evidence="1">Uncharacterized protein</fullName>
    </submittedName>
</protein>
<dbReference type="PANTHER" id="PTHR46238">
    <property type="entry name" value="REVERSE TRANSCRIPTASE DOMAIN-CONTAINING PROTEIN"/>
    <property type="match status" value="1"/>
</dbReference>
<sequence>MRLSIKKTEYVECGEQSLGTILVDDAKLSKVSAFKYNLGSRISADGSTLVEAQYRANSAWNKWRQVTEVMCDRKTPLKLKSKIYRTVVRPVALYGTKCWPTTLKNEQTVHAMEMRILRWP</sequence>
<proteinExistence type="predicted"/>
<dbReference type="AlphaFoldDB" id="A0A016TJD1"/>
<evidence type="ECO:0000313" key="2">
    <source>
        <dbReference type="Proteomes" id="UP000024635"/>
    </source>
</evidence>
<evidence type="ECO:0000313" key="1">
    <source>
        <dbReference type="EMBL" id="EYC02683.1"/>
    </source>
</evidence>
<dbReference type="STRING" id="53326.A0A016TJD1"/>
<accession>A0A016TJD1</accession>
<dbReference type="OrthoDB" id="5862429at2759"/>
<name>A0A016TJD1_9BILA</name>
<dbReference type="EMBL" id="JARK01001434">
    <property type="protein sequence ID" value="EYC02683.1"/>
    <property type="molecule type" value="Genomic_DNA"/>
</dbReference>
<dbReference type="PANTHER" id="PTHR46238:SF8">
    <property type="entry name" value="ENDONUCLEASE_EXONUCLEASE_PHOSPHATASE DOMAIN-CONTAINING PROTEIN"/>
    <property type="match status" value="1"/>
</dbReference>
<organism evidence="1 2">
    <name type="scientific">Ancylostoma ceylanicum</name>
    <dbReference type="NCBI Taxonomy" id="53326"/>
    <lineage>
        <taxon>Eukaryota</taxon>
        <taxon>Metazoa</taxon>
        <taxon>Ecdysozoa</taxon>
        <taxon>Nematoda</taxon>
        <taxon>Chromadorea</taxon>
        <taxon>Rhabditida</taxon>
        <taxon>Rhabditina</taxon>
        <taxon>Rhabditomorpha</taxon>
        <taxon>Strongyloidea</taxon>
        <taxon>Ancylostomatidae</taxon>
        <taxon>Ancylostomatinae</taxon>
        <taxon>Ancylostoma</taxon>
    </lineage>
</organism>